<keyword evidence="2 5" id="KW-0547">Nucleotide-binding</keyword>
<evidence type="ECO:0000256" key="3">
    <source>
        <dbReference type="ARBA" id="ARBA00022777"/>
    </source>
</evidence>
<feature type="binding site" evidence="5">
    <location>
        <position position="1137"/>
    </location>
    <ligand>
        <name>ATP</name>
        <dbReference type="ChEBI" id="CHEBI:30616"/>
    </ligand>
</feature>
<dbReference type="PANTHER" id="PTHR44329">
    <property type="entry name" value="SERINE/THREONINE-PROTEIN KINASE TNNI3K-RELATED"/>
    <property type="match status" value="1"/>
</dbReference>
<evidence type="ECO:0000313" key="9">
    <source>
        <dbReference type="Proteomes" id="UP000006906"/>
    </source>
</evidence>
<dbReference type="Gene3D" id="1.10.510.10">
    <property type="entry name" value="Transferase(Phosphotransferase) domain 1"/>
    <property type="match status" value="1"/>
</dbReference>
<keyword evidence="4 5" id="KW-0067">ATP-binding</keyword>
<dbReference type="RefSeq" id="XP_042917005.1">
    <property type="nucleotide sequence ID" value="XM_043070331.1"/>
</dbReference>
<feature type="domain" description="Protein kinase" evidence="7">
    <location>
        <begin position="1110"/>
        <end position="1462"/>
    </location>
</feature>
<dbReference type="Proteomes" id="UP000006906">
    <property type="component" value="Chromosome 14"/>
</dbReference>
<dbReference type="GeneID" id="5718274"/>
<evidence type="ECO:0000256" key="5">
    <source>
        <dbReference type="PROSITE-ProRule" id="PRU10141"/>
    </source>
</evidence>
<feature type="region of interest" description="Disordered" evidence="6">
    <location>
        <begin position="1467"/>
        <end position="1487"/>
    </location>
</feature>
<dbReference type="Gramene" id="PNW73336">
    <property type="protein sequence ID" value="PNW73336"/>
    <property type="gene ID" value="CHLRE_14g628237v5"/>
</dbReference>
<evidence type="ECO:0000256" key="4">
    <source>
        <dbReference type="ARBA" id="ARBA00022840"/>
    </source>
</evidence>
<reference evidence="8 9" key="1">
    <citation type="journal article" date="2007" name="Science">
        <title>The Chlamydomonas genome reveals the evolution of key animal and plant functions.</title>
        <authorList>
            <person name="Merchant S.S."/>
            <person name="Prochnik S.E."/>
            <person name="Vallon O."/>
            <person name="Harris E.H."/>
            <person name="Karpowicz S.J."/>
            <person name="Witman G.B."/>
            <person name="Terry A."/>
            <person name="Salamov A."/>
            <person name="Fritz-Laylin L.K."/>
            <person name="Marechal-Drouard L."/>
            <person name="Marshall W.F."/>
            <person name="Qu L.H."/>
            <person name="Nelson D.R."/>
            <person name="Sanderfoot A.A."/>
            <person name="Spalding M.H."/>
            <person name="Kapitonov V.V."/>
            <person name="Ren Q."/>
            <person name="Ferris P."/>
            <person name="Lindquist E."/>
            <person name="Shapiro H."/>
            <person name="Lucas S.M."/>
            <person name="Grimwood J."/>
            <person name="Schmutz J."/>
            <person name="Cardol P."/>
            <person name="Cerutti H."/>
            <person name="Chanfreau G."/>
            <person name="Chen C.L."/>
            <person name="Cognat V."/>
            <person name="Croft M.T."/>
            <person name="Dent R."/>
            <person name="Dutcher S."/>
            <person name="Fernandez E."/>
            <person name="Fukuzawa H."/>
            <person name="Gonzalez-Ballester D."/>
            <person name="Gonzalez-Halphen D."/>
            <person name="Hallmann A."/>
            <person name="Hanikenne M."/>
            <person name="Hippler M."/>
            <person name="Inwood W."/>
            <person name="Jabbari K."/>
            <person name="Kalanon M."/>
            <person name="Kuras R."/>
            <person name="Lefebvre P.A."/>
            <person name="Lemaire S.D."/>
            <person name="Lobanov A.V."/>
            <person name="Lohr M."/>
            <person name="Manuell A."/>
            <person name="Meier I."/>
            <person name="Mets L."/>
            <person name="Mittag M."/>
            <person name="Mittelmeier T."/>
            <person name="Moroney J.V."/>
            <person name="Moseley J."/>
            <person name="Napoli C."/>
            <person name="Nedelcu A.M."/>
            <person name="Niyogi K."/>
            <person name="Novoselov S.V."/>
            <person name="Paulsen I.T."/>
            <person name="Pazour G."/>
            <person name="Purton S."/>
            <person name="Ral J.P."/>
            <person name="Riano-Pachon D.M."/>
            <person name="Riekhof W."/>
            <person name="Rymarquis L."/>
            <person name="Schroda M."/>
            <person name="Stern D."/>
            <person name="Umen J."/>
            <person name="Willows R."/>
            <person name="Wilson N."/>
            <person name="Zimmer S.L."/>
            <person name="Allmer J."/>
            <person name="Balk J."/>
            <person name="Bisova K."/>
            <person name="Chen C.J."/>
            <person name="Elias M."/>
            <person name="Gendler K."/>
            <person name="Hauser C."/>
            <person name="Lamb M.R."/>
            <person name="Ledford H."/>
            <person name="Long J.C."/>
            <person name="Minagawa J."/>
            <person name="Page M.D."/>
            <person name="Pan J."/>
            <person name="Pootakham W."/>
            <person name="Roje S."/>
            <person name="Rose A."/>
            <person name="Stahlberg E."/>
            <person name="Terauchi A.M."/>
            <person name="Yang P."/>
            <person name="Ball S."/>
            <person name="Bowler C."/>
            <person name="Dieckmann C.L."/>
            <person name="Gladyshev V.N."/>
            <person name="Green P."/>
            <person name="Jorgensen R."/>
            <person name="Mayfield S."/>
            <person name="Mueller-Roeber B."/>
            <person name="Rajamani S."/>
            <person name="Sayre R.T."/>
            <person name="Brokstein P."/>
            <person name="Dubchak I."/>
            <person name="Goodstein D."/>
            <person name="Hornick L."/>
            <person name="Huang Y.W."/>
            <person name="Jhaveri J."/>
            <person name="Luo Y."/>
            <person name="Martinez D."/>
            <person name="Ngau W.C."/>
            <person name="Otillar B."/>
            <person name="Poliakov A."/>
            <person name="Porter A."/>
            <person name="Szajkowski L."/>
            <person name="Werner G."/>
            <person name="Zhou K."/>
            <person name="Grigoriev I.V."/>
            <person name="Rokhsar D.S."/>
            <person name="Grossman A.R."/>
        </authorList>
    </citation>
    <scope>NUCLEOTIDE SEQUENCE [LARGE SCALE GENOMIC DNA]</scope>
    <source>
        <strain evidence="9">CC-503</strain>
    </source>
</reference>
<feature type="compositionally biased region" description="Polar residues" evidence="6">
    <location>
        <begin position="1470"/>
        <end position="1487"/>
    </location>
</feature>
<organism evidence="8 9">
    <name type="scientific">Chlamydomonas reinhardtii</name>
    <name type="common">Chlamydomonas smithii</name>
    <dbReference type="NCBI Taxonomy" id="3055"/>
    <lineage>
        <taxon>Eukaryota</taxon>
        <taxon>Viridiplantae</taxon>
        <taxon>Chlorophyta</taxon>
        <taxon>core chlorophytes</taxon>
        <taxon>Chlorophyceae</taxon>
        <taxon>CS clade</taxon>
        <taxon>Chlamydomonadales</taxon>
        <taxon>Chlamydomonadaceae</taxon>
        <taxon>Chlamydomonas</taxon>
    </lineage>
</organism>
<dbReference type="STRING" id="3055.A0A2K3CYH3"/>
<keyword evidence="1" id="KW-0808">Transferase</keyword>
<evidence type="ECO:0000259" key="7">
    <source>
        <dbReference type="PROSITE" id="PS50011"/>
    </source>
</evidence>
<accession>A0A2K3CYH3</accession>
<proteinExistence type="predicted"/>
<dbReference type="GO" id="GO:0005524">
    <property type="term" value="F:ATP binding"/>
    <property type="evidence" value="ECO:0007669"/>
    <property type="project" value="UniProtKB-UniRule"/>
</dbReference>
<gene>
    <name evidence="8" type="ORF">CHLRE_14g628237v5</name>
</gene>
<dbReference type="GO" id="GO:0007165">
    <property type="term" value="P:signal transduction"/>
    <property type="evidence" value="ECO:0000318"/>
    <property type="project" value="GO_Central"/>
</dbReference>
<dbReference type="InterPro" id="IPR000719">
    <property type="entry name" value="Prot_kinase_dom"/>
</dbReference>
<dbReference type="InterPro" id="IPR051681">
    <property type="entry name" value="Ser/Thr_Kinases-Pseudokinases"/>
</dbReference>
<dbReference type="OrthoDB" id="4062651at2759"/>
<dbReference type="Gene3D" id="3.30.200.20">
    <property type="entry name" value="Phosphorylase Kinase, domain 1"/>
    <property type="match status" value="1"/>
</dbReference>
<keyword evidence="9" id="KW-1185">Reference proteome</keyword>
<dbReference type="PANTHER" id="PTHR44329:SF214">
    <property type="entry name" value="PROTEIN KINASE DOMAIN-CONTAINING PROTEIN"/>
    <property type="match status" value="1"/>
</dbReference>
<dbReference type="KEGG" id="cre:CHLRE_14g628237v5"/>
<feature type="region of interest" description="Disordered" evidence="6">
    <location>
        <begin position="923"/>
        <end position="959"/>
    </location>
</feature>
<dbReference type="InParanoid" id="A0A2K3CYH3"/>
<dbReference type="PROSITE" id="PS50011">
    <property type="entry name" value="PROTEIN_KINASE_DOM"/>
    <property type="match status" value="1"/>
</dbReference>
<dbReference type="Pfam" id="PF00069">
    <property type="entry name" value="Pkinase"/>
    <property type="match status" value="1"/>
</dbReference>
<dbReference type="InterPro" id="IPR011009">
    <property type="entry name" value="Kinase-like_dom_sf"/>
</dbReference>
<name>A0A2K3CYH3_CHLRE</name>
<keyword evidence="3" id="KW-0418">Kinase</keyword>
<dbReference type="PROSITE" id="PS00108">
    <property type="entry name" value="PROTEIN_KINASE_ST"/>
    <property type="match status" value="1"/>
</dbReference>
<evidence type="ECO:0000256" key="6">
    <source>
        <dbReference type="SAM" id="MobiDB-lite"/>
    </source>
</evidence>
<dbReference type="SMART" id="SM00220">
    <property type="entry name" value="S_TKc"/>
    <property type="match status" value="1"/>
</dbReference>
<evidence type="ECO:0000256" key="1">
    <source>
        <dbReference type="ARBA" id="ARBA00022679"/>
    </source>
</evidence>
<dbReference type="InterPro" id="IPR008271">
    <property type="entry name" value="Ser/Thr_kinase_AS"/>
</dbReference>
<evidence type="ECO:0000313" key="8">
    <source>
        <dbReference type="EMBL" id="PNW73336.1"/>
    </source>
</evidence>
<dbReference type="InterPro" id="IPR017441">
    <property type="entry name" value="Protein_kinase_ATP_BS"/>
</dbReference>
<dbReference type="GO" id="GO:0004674">
    <property type="term" value="F:protein serine/threonine kinase activity"/>
    <property type="evidence" value="ECO:0000318"/>
    <property type="project" value="GO_Central"/>
</dbReference>
<sequence>MLSCFRSCVSEPQAEHLPARRSPSPRQAPIAQQFLVASDATRINPAVRAPPSENAALLRLLPVLASINAGQEGWCTSLVASCRAAVQCLEASHASVYLRCDGGCAQTGQQQGLSAHHGPVFQVASAGPPGAAAAVADGGGGGAATAAAAAASLPLYSGVTTSSATASSRLQQRVAGPCSSGAGGGSDAVAPSVMDVLLATQQKEARLRALALASQDPATLTAADYQNLVTPVVAFREVPATALPPPSPLPAGGAPQARADAAPAALMTSSCGGALPEDWAQLAAGHGCRHFAVVGIETSEELKGVLCLASAAAARPASWTPEALHAMAALLASHVAQAAAVLGQALPALLAATNISQVVAALGAAAAGEAEKIAHVAGQVRVAFVHQQQAPAEAVAAAAIFPYEVAVGGGRKSSLSAASQAPLSTPSALRVRRRASCELIMDRDKTGLLQLLQGRGSSVMQAVTAAQQQEDGSMGSLAAALYSAATTTNGGITMGAAVARNKAVEALPVKPLSTADPSIGGETSATELESAESIRRMLSFVNGSRDGNTGTNTGTNTGFVRFSNCADAASAAGTSTCKGHTLALAGTLLSEALSKGAAGLCVDDCAAHVQDTKSYPRDLVLSRHAPMPLALALATHTSSSLQQGSEGLLGTTADRCSTSAFGPAGSIARAPYLEPVPSSGGVAAGAQAAAAAAKLFAGVGGGGSAAANTTADGRPLLALYTAFTQTMPRPLLQAVVRSQRELLAAVEPIVITKMTQGDLQMEWQHMKVELKNSQQRRKSGATPVDNTNLAELARSLSFQPACVPENAVVGGGCGGLSGHRDEEDAPDVFTNGLSPQAAAAIAAANASRAGALGAGGNNLLGTGGTLDTFATAIDAGALAAGVCGAVTSDHRHHEDSAAMSASSVTGSTGATLGQALAALFSPQAAAGGSPKRPDEDGSGAPQTAEGGRPRNPLLQRLLTNGGSPAIGVAAASTGQQTALNAFASAVLNTPRGGGQQAPPLQLVSPGVALHRVVFACSSSPGSGGQGSGVAGRDVRGPESACCARSANYPRRAVALRGRSISFRLEAAETPRGASKLAPIISIMHERLKAAQALQMMNSAADSRQSDIDSVVLLQEVGRGGYGIVFRAKYHGSEVAVKVIQEAQVTPAAVSTKTKTTNSAGLGGRANASVALHKQNVHDAIELVASVSISHPNIVQVLTFFTDCRLEGASLQASGDFVDPATPMPKLVHVPNTDTGADADDPEASSMALVMEYCDAGCLSDAIVDGLFLRQLQPTTSSHDPNAKRKPMLAISFRSVLLTLLEVALALRHMHSLHLVHCDLKPQNVLLKSNPRDSRGFTAKLSDFGLAKTMAHDEQGRLVIDEAVASGTVTHVAPEVFMGQRPLGAAVDIFAFGIIMHQVVAGVRLHEGLTAQQIADAVSHVGLRPRMPSWVPSNYRALAERCWHALPSARPTADELVRQLERLGAGMASVASKSQSERPQSGYSQFAN</sequence>
<protein>
    <recommendedName>
        <fullName evidence="7">Protein kinase domain-containing protein</fullName>
    </recommendedName>
</protein>
<evidence type="ECO:0000256" key="2">
    <source>
        <dbReference type="ARBA" id="ARBA00022741"/>
    </source>
</evidence>
<dbReference type="PROSITE" id="PS00107">
    <property type="entry name" value="PROTEIN_KINASE_ATP"/>
    <property type="match status" value="1"/>
</dbReference>
<dbReference type="SUPFAM" id="SSF56112">
    <property type="entry name" value="Protein kinase-like (PK-like)"/>
    <property type="match status" value="1"/>
</dbReference>
<dbReference type="EMBL" id="CM008975">
    <property type="protein sequence ID" value="PNW73336.1"/>
    <property type="molecule type" value="Genomic_DNA"/>
</dbReference>